<reference evidence="1 2" key="1">
    <citation type="submission" date="2024-04" db="EMBL/GenBank/DDBJ databases">
        <title>Tritrichomonas musculus Genome.</title>
        <authorList>
            <person name="Alves-Ferreira E."/>
            <person name="Grigg M."/>
            <person name="Lorenzi H."/>
            <person name="Galac M."/>
        </authorList>
    </citation>
    <scope>NUCLEOTIDE SEQUENCE [LARGE SCALE GENOMIC DNA]</scope>
    <source>
        <strain evidence="1 2">EAF2021</strain>
    </source>
</reference>
<proteinExistence type="predicted"/>
<comment type="caution">
    <text evidence="1">The sequence shown here is derived from an EMBL/GenBank/DDBJ whole genome shotgun (WGS) entry which is preliminary data.</text>
</comment>
<dbReference type="EMBL" id="JAPFFF010000004">
    <property type="protein sequence ID" value="KAK8891443.1"/>
    <property type="molecule type" value="Genomic_DNA"/>
</dbReference>
<protein>
    <submittedName>
        <fullName evidence="1">Uncharacterized protein</fullName>
    </submittedName>
</protein>
<sequence length="164" mass="18735">MIPKLSFSQLTDDEIGQVVEIRGKIVEIFEGFFLKDEVSLSQCHAASLTCKYTEPVNDQQFVALVGKLCCQKETHSHRISIFFEVDSIGYIIVIDANSSIPMPSQSYFTIENLSQLQMPKAEQMFKILNAHALMEGFKLTHKRSLKEKYIVFRCERHSIVKSKA</sequence>
<evidence type="ECO:0000313" key="1">
    <source>
        <dbReference type="EMBL" id="KAK8891443.1"/>
    </source>
</evidence>
<evidence type="ECO:0000313" key="2">
    <source>
        <dbReference type="Proteomes" id="UP001470230"/>
    </source>
</evidence>
<organism evidence="1 2">
    <name type="scientific">Tritrichomonas musculus</name>
    <dbReference type="NCBI Taxonomy" id="1915356"/>
    <lineage>
        <taxon>Eukaryota</taxon>
        <taxon>Metamonada</taxon>
        <taxon>Parabasalia</taxon>
        <taxon>Tritrichomonadida</taxon>
        <taxon>Tritrichomonadidae</taxon>
        <taxon>Tritrichomonas</taxon>
    </lineage>
</organism>
<name>A0ABR2KJX4_9EUKA</name>
<keyword evidence="2" id="KW-1185">Reference proteome</keyword>
<dbReference type="Proteomes" id="UP001470230">
    <property type="component" value="Unassembled WGS sequence"/>
</dbReference>
<accession>A0ABR2KJX4</accession>
<gene>
    <name evidence="1" type="ORF">M9Y10_028652</name>
</gene>